<dbReference type="SUPFAM" id="SSF50486">
    <property type="entry name" value="FMT C-terminal domain-like"/>
    <property type="match status" value="1"/>
</dbReference>
<sequence>MQNKRRERRPGSGIQDDALAFFDRPAATVAAELIGHGLFVDGVGGLIVETEAYDRSDPASHSFAGPTRRNASMFGPPGRAYVYRSYGLHWCLNLVCETGSAVLLRALEPNAGLETMRTRRGLDAPRLLCAGPGRLAQALGIDLSHDGLPLDRAPFAWAAPERPMPVAATTRIGISRGVEAPWRFLVPGSPYLSRPLPRTKPDAAGEGA</sequence>
<evidence type="ECO:0000256" key="1">
    <source>
        <dbReference type="ARBA" id="ARBA00009232"/>
    </source>
</evidence>
<protein>
    <recommendedName>
        <fullName evidence="5">Putative 3-methyladenine DNA glycosylase</fullName>
        <ecNumber evidence="5">3.2.2.-</ecNumber>
    </recommendedName>
</protein>
<dbReference type="Gene3D" id="3.10.300.10">
    <property type="entry name" value="Methylpurine-DNA glycosylase (MPG)"/>
    <property type="match status" value="1"/>
</dbReference>
<organism evidence="6 7">
    <name type="scientific">Methylorubrum extorquens</name>
    <name type="common">Methylobacterium dichloromethanicum</name>
    <name type="synonym">Methylobacterium extorquens</name>
    <dbReference type="NCBI Taxonomy" id="408"/>
    <lineage>
        <taxon>Bacteria</taxon>
        <taxon>Pseudomonadati</taxon>
        <taxon>Pseudomonadota</taxon>
        <taxon>Alphaproteobacteria</taxon>
        <taxon>Hyphomicrobiales</taxon>
        <taxon>Methylobacteriaceae</taxon>
        <taxon>Methylorubrum</taxon>
    </lineage>
</organism>
<comment type="similarity">
    <text evidence="1 5">Belongs to the DNA glycosylase MPG family.</text>
</comment>
<evidence type="ECO:0000313" key="7">
    <source>
        <dbReference type="Proteomes" id="UP000180215"/>
    </source>
</evidence>
<evidence type="ECO:0000256" key="2">
    <source>
        <dbReference type="ARBA" id="ARBA00022763"/>
    </source>
</evidence>
<dbReference type="NCBIfam" id="NF002003">
    <property type="entry name" value="PRK00802.1-3"/>
    <property type="match status" value="1"/>
</dbReference>
<dbReference type="PANTHER" id="PTHR10429">
    <property type="entry name" value="DNA-3-METHYLADENINE GLYCOSYLASE"/>
    <property type="match status" value="1"/>
</dbReference>
<dbReference type="CDD" id="cd00540">
    <property type="entry name" value="AAG"/>
    <property type="match status" value="1"/>
</dbReference>
<dbReference type="Proteomes" id="UP000180215">
    <property type="component" value="Unassembled WGS sequence"/>
</dbReference>
<dbReference type="GO" id="GO:0003677">
    <property type="term" value="F:DNA binding"/>
    <property type="evidence" value="ECO:0007669"/>
    <property type="project" value="InterPro"/>
</dbReference>
<dbReference type="HAMAP" id="MF_00527">
    <property type="entry name" value="3MGH"/>
    <property type="match status" value="1"/>
</dbReference>
<keyword evidence="4 5" id="KW-0234">DNA repair</keyword>
<proteinExistence type="inferred from homology"/>
<dbReference type="EC" id="3.2.2.-" evidence="5"/>
<dbReference type="Pfam" id="PF02245">
    <property type="entry name" value="Pur_DNA_glyco"/>
    <property type="match status" value="1"/>
</dbReference>
<dbReference type="EMBL" id="MNAO01000076">
    <property type="protein sequence ID" value="OHV16922.1"/>
    <property type="molecule type" value="Genomic_DNA"/>
</dbReference>
<evidence type="ECO:0000256" key="4">
    <source>
        <dbReference type="ARBA" id="ARBA00023204"/>
    </source>
</evidence>
<dbReference type="PANTHER" id="PTHR10429:SF0">
    <property type="entry name" value="DNA-3-METHYLADENINE GLYCOSYLASE"/>
    <property type="match status" value="1"/>
</dbReference>
<dbReference type="NCBIfam" id="TIGR00567">
    <property type="entry name" value="3mg"/>
    <property type="match status" value="1"/>
</dbReference>
<evidence type="ECO:0000313" key="6">
    <source>
        <dbReference type="EMBL" id="OHV16922.1"/>
    </source>
</evidence>
<keyword evidence="2 5" id="KW-0227">DNA damage</keyword>
<evidence type="ECO:0000256" key="3">
    <source>
        <dbReference type="ARBA" id="ARBA00022801"/>
    </source>
</evidence>
<gene>
    <name evidence="6" type="ORF">BK022_08820</name>
</gene>
<dbReference type="InterPro" id="IPR036995">
    <property type="entry name" value="MPG_sf"/>
</dbReference>
<comment type="caution">
    <text evidence="6">The sequence shown here is derived from an EMBL/GenBank/DDBJ whole genome shotgun (WGS) entry which is preliminary data.</text>
</comment>
<dbReference type="InterPro" id="IPR011034">
    <property type="entry name" value="Formyl_transferase-like_C_sf"/>
</dbReference>
<reference evidence="6 7" key="1">
    <citation type="submission" date="2016-10" db="EMBL/GenBank/DDBJ databases">
        <title>Draft genome sequence of Methylobacterium extorquens CP3, a seed endophyte of Crotalaria pumila with plant growth-promoting and metal tolerance properties.</title>
        <authorList>
            <person name="Sanchez-Lopez A.S."/>
            <person name="Van Hamme J.D."/>
            <person name="Thijs S."/>
            <person name="Mcammond B.M."/>
            <person name="Stevens V."/>
            <person name="Gonzalez-Chavez M.D.C."/>
            <person name="Vangronsveld J."/>
        </authorList>
    </citation>
    <scope>NUCLEOTIDE SEQUENCE [LARGE SCALE GENOMIC DNA]</scope>
    <source>
        <strain evidence="6 7">CP3</strain>
    </source>
</reference>
<accession>A0A1S1P8G2</accession>
<name>A0A1S1P8G2_METEX</name>
<keyword evidence="3 5" id="KW-0378">Hydrolase</keyword>
<dbReference type="AlphaFoldDB" id="A0A1S1P8G2"/>
<evidence type="ECO:0000256" key="5">
    <source>
        <dbReference type="HAMAP-Rule" id="MF_00527"/>
    </source>
</evidence>
<dbReference type="InterPro" id="IPR003180">
    <property type="entry name" value="MPG"/>
</dbReference>
<dbReference type="GO" id="GO:0006284">
    <property type="term" value="P:base-excision repair"/>
    <property type="evidence" value="ECO:0007669"/>
    <property type="project" value="InterPro"/>
</dbReference>
<dbReference type="GO" id="GO:0003905">
    <property type="term" value="F:alkylbase DNA N-glycosylase activity"/>
    <property type="evidence" value="ECO:0007669"/>
    <property type="project" value="InterPro"/>
</dbReference>